<evidence type="ECO:0000256" key="17">
    <source>
        <dbReference type="SAM" id="Phobius"/>
    </source>
</evidence>
<keyword evidence="17" id="KW-0812">Transmembrane</keyword>
<dbReference type="GO" id="GO:0052745">
    <property type="term" value="F:inositol phosphate phosphatase activity"/>
    <property type="evidence" value="ECO:0007669"/>
    <property type="project" value="TreeGrafter"/>
</dbReference>
<dbReference type="InterPro" id="IPR029033">
    <property type="entry name" value="His_PPase_superfam"/>
</dbReference>
<dbReference type="Gene3D" id="3.40.50.1240">
    <property type="entry name" value="Phosphoglycerate mutase-like"/>
    <property type="match status" value="1"/>
</dbReference>
<dbReference type="Proteomes" id="UP001151582">
    <property type="component" value="Unassembled WGS sequence"/>
</dbReference>
<evidence type="ECO:0000313" key="18">
    <source>
        <dbReference type="EMBL" id="KAJ1972503.1"/>
    </source>
</evidence>
<evidence type="ECO:0000256" key="12">
    <source>
        <dbReference type="ARBA" id="ARBA00043668"/>
    </source>
</evidence>
<gene>
    <name evidence="18" type="ORF">H4R34_005389</name>
</gene>
<evidence type="ECO:0000256" key="3">
    <source>
        <dbReference type="ARBA" id="ARBA00012976"/>
    </source>
</evidence>
<evidence type="ECO:0000256" key="2">
    <source>
        <dbReference type="ARBA" id="ARBA00008422"/>
    </source>
</evidence>
<dbReference type="EC" id="3.1.3.62" evidence="4"/>
<dbReference type="PANTHER" id="PTHR20963">
    <property type="entry name" value="MULTIPLE INOSITOL POLYPHOSPHATE PHOSPHATASE-RELATED"/>
    <property type="match status" value="1"/>
</dbReference>
<dbReference type="OrthoDB" id="6509975at2759"/>
<dbReference type="InterPro" id="IPR000560">
    <property type="entry name" value="His_Pase_clade-2"/>
</dbReference>
<reference evidence="18" key="1">
    <citation type="submission" date="2022-07" db="EMBL/GenBank/DDBJ databases">
        <title>Phylogenomic reconstructions and comparative analyses of Kickxellomycotina fungi.</title>
        <authorList>
            <person name="Reynolds N.K."/>
            <person name="Stajich J.E."/>
            <person name="Barry K."/>
            <person name="Grigoriev I.V."/>
            <person name="Crous P."/>
            <person name="Smith M.E."/>
        </authorList>
    </citation>
    <scope>NUCLEOTIDE SEQUENCE</scope>
    <source>
        <strain evidence="18">RSA 567</strain>
    </source>
</reference>
<keyword evidence="6" id="KW-1003">Cell membrane</keyword>
<keyword evidence="10" id="KW-0325">Glycoprotein</keyword>
<keyword evidence="8" id="KW-0378">Hydrolase</keyword>
<keyword evidence="16" id="KW-1015">Disulfide bond</keyword>
<keyword evidence="17" id="KW-1133">Transmembrane helix</keyword>
<evidence type="ECO:0000256" key="11">
    <source>
        <dbReference type="ARBA" id="ARBA00031642"/>
    </source>
</evidence>
<evidence type="ECO:0000256" key="7">
    <source>
        <dbReference type="ARBA" id="ARBA00022729"/>
    </source>
</evidence>
<evidence type="ECO:0000313" key="19">
    <source>
        <dbReference type="Proteomes" id="UP001151582"/>
    </source>
</evidence>
<name>A0A9W8E771_9FUNG</name>
<keyword evidence="7" id="KW-0732">Signal</keyword>
<dbReference type="InterPro" id="IPR033379">
    <property type="entry name" value="Acid_Pase_AS"/>
</dbReference>
<evidence type="ECO:0000256" key="9">
    <source>
        <dbReference type="ARBA" id="ARBA00023136"/>
    </source>
</evidence>
<dbReference type="InterPro" id="IPR016274">
    <property type="entry name" value="Histidine_acid_Pase_euk"/>
</dbReference>
<comment type="similarity">
    <text evidence="2">Belongs to the histidine acid phosphatase family. MINPP1 subfamily.</text>
</comment>
<organism evidence="18 19">
    <name type="scientific">Dimargaris verticillata</name>
    <dbReference type="NCBI Taxonomy" id="2761393"/>
    <lineage>
        <taxon>Eukaryota</taxon>
        <taxon>Fungi</taxon>
        <taxon>Fungi incertae sedis</taxon>
        <taxon>Zoopagomycota</taxon>
        <taxon>Kickxellomycotina</taxon>
        <taxon>Dimargaritomycetes</taxon>
        <taxon>Dimargaritales</taxon>
        <taxon>Dimargaritaceae</taxon>
        <taxon>Dimargaris</taxon>
    </lineage>
</organism>
<dbReference type="GO" id="GO:0005886">
    <property type="term" value="C:plasma membrane"/>
    <property type="evidence" value="ECO:0007669"/>
    <property type="project" value="UniProtKB-SubCell"/>
</dbReference>
<dbReference type="GO" id="GO:0034417">
    <property type="term" value="F:bisphosphoglycerate 3-phosphatase activity"/>
    <property type="evidence" value="ECO:0007669"/>
    <property type="project" value="UniProtKB-EC"/>
</dbReference>
<dbReference type="AlphaFoldDB" id="A0A9W8E771"/>
<accession>A0A9W8E771</accession>
<dbReference type="CDD" id="cd07061">
    <property type="entry name" value="HP_HAP_like"/>
    <property type="match status" value="1"/>
</dbReference>
<dbReference type="Pfam" id="PF00328">
    <property type="entry name" value="His_Phos_2"/>
    <property type="match status" value="1"/>
</dbReference>
<protein>
    <recommendedName>
        <fullName evidence="5">Multiple inositol polyphosphate phosphatase 1</fullName>
        <ecNumber evidence="4">3.1.3.62</ecNumber>
        <ecNumber evidence="3">3.1.3.80</ecNumber>
    </recommendedName>
    <alternativeName>
        <fullName evidence="11">2,3-bisphosphoglycerate 3-phosphatase</fullName>
    </alternativeName>
</protein>
<evidence type="ECO:0000256" key="10">
    <source>
        <dbReference type="ARBA" id="ARBA00023180"/>
    </source>
</evidence>
<evidence type="ECO:0000256" key="1">
    <source>
        <dbReference type="ARBA" id="ARBA00004236"/>
    </source>
</evidence>
<dbReference type="EC" id="3.1.3.80" evidence="3"/>
<dbReference type="SUPFAM" id="SSF53254">
    <property type="entry name" value="Phosphoglycerate mutase-like"/>
    <property type="match status" value="1"/>
</dbReference>
<dbReference type="PROSITE" id="PS00616">
    <property type="entry name" value="HIS_ACID_PHOSPHAT_1"/>
    <property type="match status" value="1"/>
</dbReference>
<feature type="disulfide bond" evidence="16">
    <location>
        <begin position="96"/>
        <end position="451"/>
    </location>
</feature>
<evidence type="ECO:0000256" key="13">
    <source>
        <dbReference type="ARBA" id="ARBA00043671"/>
    </source>
</evidence>
<comment type="caution">
    <text evidence="18">The sequence shown here is derived from an EMBL/GenBank/DDBJ whole genome shotgun (WGS) entry which is preliminary data.</text>
</comment>
<sequence>MDIWGVPPPSRRRWLVAGVGVLASLSLLYLLATYNSSITVDTSSPTSVAQTLLPSAARYWPFGTLSPYPHSNTTAYAPDPRPPTLGDPSVEADSQCTLAQVQVVSRHGSRNPADDNIAKYQALLSRLQVHWKAQLAQDPSLAWLQDYALEYETGGNSLTIAGRRDLHQLAQRIYRRYQAFWDGLGRPSNAYPGHWHVTSSNTNRTIESANIFMNQLNDAIAAHTDARPSFSPHYRFDITMRPDDTLFHPSEQCPYWNEAYHSQRSQDYIDREQALMEKRFFGQVRAHLTATLRGFDLANDDIVHLYDMCGYENVNYPQAKGGICSLFAREVADTGLLEYWRDIWRYNKYGPGIIQGPSRTLACPMFRQLLQEMQRCRQPTTRTSVMEPCNQGRFWFGHSSIIFLLSNVLQLDYKVEPLMGSASQAFMHSRVYKASWIAPFSANLVFELYRCGSASTGDGPALQFRVWRNEQPFRPHLASCDPETGFCHVDKVLDELSALYQCDWAELCQVP</sequence>
<evidence type="ECO:0000256" key="14">
    <source>
        <dbReference type="ARBA" id="ARBA00043691"/>
    </source>
</evidence>
<evidence type="ECO:0000256" key="4">
    <source>
        <dbReference type="ARBA" id="ARBA00013040"/>
    </source>
</evidence>
<evidence type="ECO:0000256" key="15">
    <source>
        <dbReference type="ARBA" id="ARBA00043832"/>
    </source>
</evidence>
<evidence type="ECO:0000256" key="16">
    <source>
        <dbReference type="PIRSR" id="PIRSR000894-2"/>
    </source>
</evidence>
<dbReference type="PANTHER" id="PTHR20963:SF8">
    <property type="entry name" value="MULTIPLE INOSITOL POLYPHOSPHATE PHOSPHATASE 1"/>
    <property type="match status" value="1"/>
</dbReference>
<dbReference type="EMBL" id="JANBQB010001039">
    <property type="protein sequence ID" value="KAJ1972503.1"/>
    <property type="molecule type" value="Genomic_DNA"/>
</dbReference>
<evidence type="ECO:0000256" key="5">
    <source>
        <dbReference type="ARBA" id="ARBA00018097"/>
    </source>
</evidence>
<keyword evidence="9 17" id="KW-0472">Membrane</keyword>
<keyword evidence="19" id="KW-1185">Reference proteome</keyword>
<evidence type="ECO:0000256" key="6">
    <source>
        <dbReference type="ARBA" id="ARBA00022475"/>
    </source>
</evidence>
<comment type="catalytic activity">
    <reaction evidence="14">
        <text>1D-myo-inositol hexakisphosphate + H2O = 1D-myo-inositol 1,2,4,5,6-pentakisphosphate + phosphate</text>
        <dbReference type="Rhea" id="RHEA:16989"/>
        <dbReference type="ChEBI" id="CHEBI:15377"/>
        <dbReference type="ChEBI" id="CHEBI:43474"/>
        <dbReference type="ChEBI" id="CHEBI:57798"/>
        <dbReference type="ChEBI" id="CHEBI:58130"/>
        <dbReference type="EC" id="3.1.3.62"/>
    </reaction>
    <physiologicalReaction direction="left-to-right" evidence="14">
        <dbReference type="Rhea" id="RHEA:16990"/>
    </physiologicalReaction>
</comment>
<feature type="transmembrane region" description="Helical" evidence="17">
    <location>
        <begin position="12"/>
        <end position="32"/>
    </location>
</feature>
<comment type="catalytic activity">
    <reaction evidence="12">
        <text>1D-myo-inositol 1,2,5,6-tetrakisphosphate + H2O = 1D-myo-inositol 1,2,6-trisphosphate + phosphate</text>
        <dbReference type="Rhea" id="RHEA:77119"/>
        <dbReference type="ChEBI" id="CHEBI:15377"/>
        <dbReference type="ChEBI" id="CHEBI:43474"/>
        <dbReference type="ChEBI" id="CHEBI:195535"/>
        <dbReference type="ChEBI" id="CHEBI:195537"/>
        <dbReference type="EC" id="3.1.3.62"/>
    </reaction>
    <physiologicalReaction direction="left-to-right" evidence="12">
        <dbReference type="Rhea" id="RHEA:77120"/>
    </physiologicalReaction>
</comment>
<evidence type="ECO:0000256" key="8">
    <source>
        <dbReference type="ARBA" id="ARBA00022801"/>
    </source>
</evidence>
<comment type="catalytic activity">
    <reaction evidence="13">
        <text>1D-myo-inositol 1,2,4,5,6-pentakisphosphate + H2O = 1D-myo-inositol 1,2,5,6-tetrakisphosphate + phosphate</text>
        <dbReference type="Rhea" id="RHEA:77115"/>
        <dbReference type="ChEBI" id="CHEBI:15377"/>
        <dbReference type="ChEBI" id="CHEBI:43474"/>
        <dbReference type="ChEBI" id="CHEBI:57798"/>
        <dbReference type="ChEBI" id="CHEBI:195535"/>
        <dbReference type="EC" id="3.1.3.62"/>
    </reaction>
    <physiologicalReaction direction="left-to-right" evidence="13">
        <dbReference type="Rhea" id="RHEA:77116"/>
    </physiologicalReaction>
</comment>
<proteinExistence type="inferred from homology"/>
<comment type="subcellular location">
    <subcellularLocation>
        <location evidence="1">Cell membrane</location>
    </subcellularLocation>
</comment>
<comment type="catalytic activity">
    <reaction evidence="15">
        <text>(2R)-2,3-bisphosphoglycerate + H2O = (2R)-2-phosphoglycerate + phosphate</text>
        <dbReference type="Rhea" id="RHEA:27381"/>
        <dbReference type="ChEBI" id="CHEBI:15377"/>
        <dbReference type="ChEBI" id="CHEBI:43474"/>
        <dbReference type="ChEBI" id="CHEBI:58248"/>
        <dbReference type="ChEBI" id="CHEBI:58289"/>
        <dbReference type="EC" id="3.1.3.80"/>
    </reaction>
    <physiologicalReaction direction="left-to-right" evidence="15">
        <dbReference type="Rhea" id="RHEA:27382"/>
    </physiologicalReaction>
</comment>
<feature type="disulfide bond" evidence="16">
    <location>
        <begin position="309"/>
        <end position="324"/>
    </location>
</feature>
<dbReference type="PIRSF" id="PIRSF000894">
    <property type="entry name" value="Acid_phosphatase"/>
    <property type="match status" value="1"/>
</dbReference>
<dbReference type="GO" id="GO:0003993">
    <property type="term" value="F:acid phosphatase activity"/>
    <property type="evidence" value="ECO:0007669"/>
    <property type="project" value="TreeGrafter"/>
</dbReference>